<feature type="region of interest" description="Disordered" evidence="1">
    <location>
        <begin position="182"/>
        <end position="285"/>
    </location>
</feature>
<dbReference type="EMBL" id="CDMY01000347">
    <property type="protein sequence ID" value="CEM04107.1"/>
    <property type="molecule type" value="Genomic_DNA"/>
</dbReference>
<feature type="compositionally biased region" description="Basic and acidic residues" evidence="1">
    <location>
        <begin position="505"/>
        <end position="515"/>
    </location>
</feature>
<accession>A0A0G4EZA2</accession>
<dbReference type="Proteomes" id="UP000041254">
    <property type="component" value="Unassembled WGS sequence"/>
</dbReference>
<dbReference type="OMA" id="PACETIP"/>
<gene>
    <name evidence="2" type="ORF">Vbra_8540</name>
</gene>
<name>A0A0G4EZA2_VITBC</name>
<dbReference type="PANTHER" id="PTHR48125:SF12">
    <property type="entry name" value="AT HOOK TRANSCRIPTION FACTOR FAMILY-RELATED"/>
    <property type="match status" value="1"/>
</dbReference>
<feature type="compositionally biased region" description="Basic and acidic residues" evidence="1">
    <location>
        <begin position="182"/>
        <end position="259"/>
    </location>
</feature>
<dbReference type="VEuPathDB" id="CryptoDB:Vbra_8540"/>
<dbReference type="InParanoid" id="A0A0G4EZA2"/>
<feature type="compositionally biased region" description="Basic and acidic residues" evidence="1">
    <location>
        <begin position="144"/>
        <end position="164"/>
    </location>
</feature>
<proteinExistence type="predicted"/>
<protein>
    <submittedName>
        <fullName evidence="2">Uncharacterized protein</fullName>
    </submittedName>
</protein>
<feature type="compositionally biased region" description="Basic and acidic residues" evidence="1">
    <location>
        <begin position="552"/>
        <end position="574"/>
    </location>
</feature>
<evidence type="ECO:0000313" key="2">
    <source>
        <dbReference type="EMBL" id="CEM04107.1"/>
    </source>
</evidence>
<feature type="region of interest" description="Disordered" evidence="1">
    <location>
        <begin position="57"/>
        <end position="166"/>
    </location>
</feature>
<feature type="region of interest" description="Disordered" evidence="1">
    <location>
        <begin position="505"/>
        <end position="657"/>
    </location>
</feature>
<organism evidence="2 3">
    <name type="scientific">Vitrella brassicaformis (strain CCMP3155)</name>
    <dbReference type="NCBI Taxonomy" id="1169540"/>
    <lineage>
        <taxon>Eukaryota</taxon>
        <taxon>Sar</taxon>
        <taxon>Alveolata</taxon>
        <taxon>Colpodellida</taxon>
        <taxon>Vitrellaceae</taxon>
        <taxon>Vitrella</taxon>
    </lineage>
</organism>
<evidence type="ECO:0000256" key="1">
    <source>
        <dbReference type="SAM" id="MobiDB-lite"/>
    </source>
</evidence>
<reference evidence="2 3" key="1">
    <citation type="submission" date="2014-11" db="EMBL/GenBank/DDBJ databases">
        <authorList>
            <person name="Zhu J."/>
            <person name="Qi W."/>
            <person name="Song R."/>
        </authorList>
    </citation>
    <scope>NUCLEOTIDE SEQUENCE [LARGE SCALE GENOMIC DNA]</scope>
</reference>
<feature type="compositionally biased region" description="Pro residues" evidence="1">
    <location>
        <begin position="63"/>
        <end position="78"/>
    </location>
</feature>
<sequence>MDVRHHTLPPSLPLRQSELHCAEILDDLVARAFGVHFLEVFNKQISSRRAVVIGHEHIGHPTPSQPSPEEPPAPPPSAPKQSRARAPAAASRREVSPPSAKSRSKSAARERSRSSGRRAEIEARAKSAMPAIVREDGTLVNRAMMDKERKAEEDRAAAAEADKRRRERAAFIQKRLIRMQEERAAREKEKEQKAEADRQQQEKHAAVEAARRRAQLEPKRRKLAEFERDREVRRRGRDKEAKSPESRRRQRRTQSDEAARTNPPVAREPSRVLLKMRGHRETERKLKERINSAFKSDQITAILKKHDKGLRKVYDVLGIRKSPIDVSDFAKIVQCFGLQPLSEMKVVYRHVAGQSMSFDKFTEALFHIAILKAGLNSEASSDAVLAAALQLLFDHMNLPTPQFPTLRRRLADYQRYGEVVAVFEPSGKPLADRVRALARVMDTVSPQAAMKEVAEGLGALEEIAAKTNQQRLSKSLSQLRVDIAGGAGKSEALPRLHALAEEVETSFEHTARPHEAPPPPIMIHSPKKTEKKRPDETKKPKPPKPQPAQPEAGDKPADDAPHDLERPEGKERQQVEPPQAAEQAKQQEEQEDAQPSRDTDAEPESGGKQGAAAEEEAGGQGGEGARQGTDEEAADQGNTEGEASDEKAEPPADDGQE</sequence>
<feature type="compositionally biased region" description="Low complexity" evidence="1">
    <location>
        <begin position="575"/>
        <end position="584"/>
    </location>
</feature>
<feature type="compositionally biased region" description="Low complexity" evidence="1">
    <location>
        <begin position="79"/>
        <end position="101"/>
    </location>
</feature>
<feature type="compositionally biased region" description="Basic and acidic residues" evidence="1">
    <location>
        <begin position="107"/>
        <end position="125"/>
    </location>
</feature>
<dbReference type="AlphaFoldDB" id="A0A0G4EZA2"/>
<keyword evidence="3" id="KW-1185">Reference proteome</keyword>
<evidence type="ECO:0000313" key="3">
    <source>
        <dbReference type="Proteomes" id="UP000041254"/>
    </source>
</evidence>
<dbReference type="PANTHER" id="PTHR48125">
    <property type="entry name" value="LP07818P1"/>
    <property type="match status" value="1"/>
</dbReference>